<keyword evidence="3" id="KW-1185">Reference proteome</keyword>
<feature type="compositionally biased region" description="Pro residues" evidence="1">
    <location>
        <begin position="82"/>
        <end position="92"/>
    </location>
</feature>
<feature type="compositionally biased region" description="Polar residues" evidence="1">
    <location>
        <begin position="457"/>
        <end position="470"/>
    </location>
</feature>
<feature type="region of interest" description="Disordered" evidence="1">
    <location>
        <begin position="501"/>
        <end position="537"/>
    </location>
</feature>
<protein>
    <submittedName>
        <fullName evidence="2">Uncharacterized protein</fullName>
    </submittedName>
</protein>
<proteinExistence type="predicted"/>
<sequence length="559" mass="61463">MPDHYPATLKATASNGEIVVTLKGGPLPKPITHSVPVKDRTAWRELADRFHRQFGIDMGDTLNVLLEAVHEAKTQGRDAHPVDPPVESPPVDTPADFPPKTNNTESEFDFQPVIINLEEVVATPVEWLWDKRIPLGRITLLVGKPGQGKSFLTCDFAARVTTGTPWPDGSPCQKGSVLMLTLEDDPADTIRPRLDAMHADVTRVRILKAVNYRDIDGARRQRGLTLADLPVIEKALESLPDCRLLVIDPIGDFLGRQVDSHRDNEVREVLTPLAELARRRKVAVLVVMHRRKSTGEGGADETAMGSRGFTGIARSVWHVSRDANDKKRRLFLPGKQNLAEELPGLAFRIVGDSPWTRVEWEREPVNMSADEGLEAERQASRPGPEADALEEAKAFLLTALSAGPRLAKDVRQEWAEAHCGSDKTLYRAKNAIGVVSYRPENPGPWWWRLPDRADGQADSQNPLTQKTWPSGPSVVKNGLFERSRGADGQDVQVIGELDHVLNDLKPKPSENPTPTPPESGGTDSGQSGRPQRPVVDIGELNRRLAEAAEAGGDAWVDFA</sequence>
<reference evidence="2 3" key="1">
    <citation type="journal article" name="Front. Microbiol.">
        <title>Sugar Metabolism of the First Thermophilic Planctomycete Thermogutta terrifontis: Comparative Genomic and Transcriptomic Approaches.</title>
        <authorList>
            <person name="Elcheninov A.G."/>
            <person name="Menzel P."/>
            <person name="Gudbergsdottir S.R."/>
            <person name="Slesarev A.I."/>
            <person name="Kadnikov V.V."/>
            <person name="Krogh A."/>
            <person name="Bonch-Osmolovskaya E.A."/>
            <person name="Peng X."/>
            <person name="Kublanov I.V."/>
        </authorList>
    </citation>
    <scope>NUCLEOTIDE SEQUENCE [LARGE SCALE GENOMIC DNA]</scope>
    <source>
        <strain evidence="2 3">R1</strain>
    </source>
</reference>
<dbReference type="OrthoDB" id="279540at2"/>
<dbReference type="EMBL" id="CP018477">
    <property type="protein sequence ID" value="ASV75328.1"/>
    <property type="molecule type" value="Genomic_DNA"/>
</dbReference>
<evidence type="ECO:0000256" key="1">
    <source>
        <dbReference type="SAM" id="MobiDB-lite"/>
    </source>
</evidence>
<organism evidence="2 3">
    <name type="scientific">Thermogutta terrifontis</name>
    <dbReference type="NCBI Taxonomy" id="1331910"/>
    <lineage>
        <taxon>Bacteria</taxon>
        <taxon>Pseudomonadati</taxon>
        <taxon>Planctomycetota</taxon>
        <taxon>Planctomycetia</taxon>
        <taxon>Pirellulales</taxon>
        <taxon>Thermoguttaceae</taxon>
        <taxon>Thermogutta</taxon>
    </lineage>
</organism>
<dbReference type="AlphaFoldDB" id="A0A286RH98"/>
<dbReference type="InterPro" id="IPR027417">
    <property type="entry name" value="P-loop_NTPase"/>
</dbReference>
<name>A0A286RH98_9BACT</name>
<dbReference type="SUPFAM" id="SSF52540">
    <property type="entry name" value="P-loop containing nucleoside triphosphate hydrolases"/>
    <property type="match status" value="1"/>
</dbReference>
<evidence type="ECO:0000313" key="2">
    <source>
        <dbReference type="EMBL" id="ASV75328.1"/>
    </source>
</evidence>
<feature type="region of interest" description="Disordered" evidence="1">
    <location>
        <begin position="73"/>
        <end position="104"/>
    </location>
</feature>
<accession>A0A286RH98</accession>
<dbReference type="KEGG" id="ttf:THTE_2726"/>
<feature type="region of interest" description="Disordered" evidence="1">
    <location>
        <begin position="448"/>
        <end position="473"/>
    </location>
</feature>
<dbReference type="Pfam" id="PF13481">
    <property type="entry name" value="AAA_25"/>
    <property type="match status" value="1"/>
</dbReference>
<dbReference type="Gene3D" id="3.40.50.300">
    <property type="entry name" value="P-loop containing nucleotide triphosphate hydrolases"/>
    <property type="match status" value="1"/>
</dbReference>
<gene>
    <name evidence="2" type="ORF">THTE_2726</name>
</gene>
<dbReference type="Proteomes" id="UP000215086">
    <property type="component" value="Chromosome"/>
</dbReference>
<dbReference type="RefSeq" id="WP_095415422.1">
    <property type="nucleotide sequence ID" value="NZ_CP018477.1"/>
</dbReference>
<evidence type="ECO:0000313" key="3">
    <source>
        <dbReference type="Proteomes" id="UP000215086"/>
    </source>
</evidence>